<dbReference type="HOGENOM" id="CLU_2338064_0_0_1"/>
<reference evidence="2" key="1">
    <citation type="journal article" date="2010" name="Science">
        <title>Signatures of adaptation to obligate biotrophy in the Hyaloperonospora arabidopsidis genome.</title>
        <authorList>
            <person name="Baxter L."/>
            <person name="Tripathy S."/>
            <person name="Ishaque N."/>
            <person name="Boot N."/>
            <person name="Cabral A."/>
            <person name="Kemen E."/>
            <person name="Thines M."/>
            <person name="Ah-Fong A."/>
            <person name="Anderson R."/>
            <person name="Badejoko W."/>
            <person name="Bittner-Eddy P."/>
            <person name="Boore J.L."/>
            <person name="Chibucos M.C."/>
            <person name="Coates M."/>
            <person name="Dehal P."/>
            <person name="Delehaunty K."/>
            <person name="Dong S."/>
            <person name="Downton P."/>
            <person name="Dumas B."/>
            <person name="Fabro G."/>
            <person name="Fronick C."/>
            <person name="Fuerstenberg S.I."/>
            <person name="Fulton L."/>
            <person name="Gaulin E."/>
            <person name="Govers F."/>
            <person name="Hughes L."/>
            <person name="Humphray S."/>
            <person name="Jiang R.H."/>
            <person name="Judelson H."/>
            <person name="Kamoun S."/>
            <person name="Kyung K."/>
            <person name="Meijer H."/>
            <person name="Minx P."/>
            <person name="Morris P."/>
            <person name="Nelson J."/>
            <person name="Phuntumart V."/>
            <person name="Qutob D."/>
            <person name="Rehmany A."/>
            <person name="Rougon-Cardoso A."/>
            <person name="Ryden P."/>
            <person name="Torto-Alalibo T."/>
            <person name="Studholme D."/>
            <person name="Wang Y."/>
            <person name="Win J."/>
            <person name="Wood J."/>
            <person name="Clifton S.W."/>
            <person name="Rogers J."/>
            <person name="Van den Ackerveken G."/>
            <person name="Jones J.D."/>
            <person name="McDowell J.M."/>
            <person name="Beynon J."/>
            <person name="Tyler B.M."/>
        </authorList>
    </citation>
    <scope>NUCLEOTIDE SEQUENCE [LARGE SCALE GENOMIC DNA]</scope>
    <source>
        <strain evidence="2">Emoy2</strain>
    </source>
</reference>
<dbReference type="EMBL" id="JH598432">
    <property type="status" value="NOT_ANNOTATED_CDS"/>
    <property type="molecule type" value="Genomic_DNA"/>
</dbReference>
<evidence type="ECO:0000313" key="2">
    <source>
        <dbReference type="Proteomes" id="UP000011713"/>
    </source>
</evidence>
<sequence>MAAFDTQSGHIFGLCRPRYEAPKASSAEWIKLERCGHRFQRTLTKVSSCLMGVGIDRIIADTMREMVISRQLWSSWNLGTKDMIAIPLQKPRTTIADI</sequence>
<name>M4BMT6_HYAAE</name>
<organism evidence="1 2">
    <name type="scientific">Hyaloperonospora arabidopsidis (strain Emoy2)</name>
    <name type="common">Downy mildew agent</name>
    <name type="synonym">Peronospora arabidopsidis</name>
    <dbReference type="NCBI Taxonomy" id="559515"/>
    <lineage>
        <taxon>Eukaryota</taxon>
        <taxon>Sar</taxon>
        <taxon>Stramenopiles</taxon>
        <taxon>Oomycota</taxon>
        <taxon>Peronosporomycetes</taxon>
        <taxon>Peronosporales</taxon>
        <taxon>Peronosporaceae</taxon>
        <taxon>Hyaloperonospora</taxon>
    </lineage>
</organism>
<evidence type="ECO:0000313" key="1">
    <source>
        <dbReference type="EnsemblProtists" id="HpaP807723"/>
    </source>
</evidence>
<protein>
    <submittedName>
        <fullName evidence="1">Uncharacterized protein</fullName>
    </submittedName>
</protein>
<dbReference type="Proteomes" id="UP000011713">
    <property type="component" value="Unassembled WGS sequence"/>
</dbReference>
<proteinExistence type="predicted"/>
<reference evidence="1" key="2">
    <citation type="submission" date="2015-06" db="UniProtKB">
        <authorList>
            <consortium name="EnsemblProtists"/>
        </authorList>
    </citation>
    <scope>IDENTIFICATION</scope>
    <source>
        <strain evidence="1">Emoy2</strain>
    </source>
</reference>
<accession>M4BMT6</accession>
<dbReference type="EnsemblProtists" id="HpaT807723">
    <property type="protein sequence ID" value="HpaP807723"/>
    <property type="gene ID" value="HpaG807723"/>
</dbReference>
<keyword evidence="2" id="KW-1185">Reference proteome</keyword>
<dbReference type="InParanoid" id="M4BMT6"/>
<dbReference type="VEuPathDB" id="FungiDB:HpaG807723"/>
<dbReference type="AlphaFoldDB" id="M4BMT6"/>